<keyword evidence="1" id="KW-0812">Transmembrane</keyword>
<keyword evidence="3" id="KW-1185">Reference proteome</keyword>
<organism evidence="2 3">
    <name type="scientific">Fictibacillus barbaricus</name>
    <dbReference type="NCBI Taxonomy" id="182136"/>
    <lineage>
        <taxon>Bacteria</taxon>
        <taxon>Bacillati</taxon>
        <taxon>Bacillota</taxon>
        <taxon>Bacilli</taxon>
        <taxon>Bacillales</taxon>
        <taxon>Fictibacillaceae</taxon>
        <taxon>Fictibacillus</taxon>
    </lineage>
</organism>
<name>A0ABU1TZV9_9BACL</name>
<dbReference type="Pfam" id="PF10958">
    <property type="entry name" value="DUF2759"/>
    <property type="match status" value="1"/>
</dbReference>
<feature type="transmembrane region" description="Helical" evidence="1">
    <location>
        <begin position="31"/>
        <end position="52"/>
    </location>
</feature>
<sequence length="61" mass="6372">MGLAVIFGVVAILAAFGLLRSLKIKNLMAAGFAFLTFAVFGWFTVMTVLDVFMGSGGSTGH</sequence>
<comment type="caution">
    <text evidence="2">The sequence shown here is derived from an EMBL/GenBank/DDBJ whole genome shotgun (WGS) entry which is preliminary data.</text>
</comment>
<dbReference type="InterPro" id="IPR024490">
    <property type="entry name" value="DUF2759"/>
</dbReference>
<dbReference type="EMBL" id="JAVDWA010000002">
    <property type="protein sequence ID" value="MDR7072725.1"/>
    <property type="molecule type" value="Genomic_DNA"/>
</dbReference>
<proteinExistence type="predicted"/>
<gene>
    <name evidence="2" type="ORF">J2X07_001702</name>
</gene>
<evidence type="ECO:0000256" key="1">
    <source>
        <dbReference type="SAM" id="Phobius"/>
    </source>
</evidence>
<evidence type="ECO:0000313" key="2">
    <source>
        <dbReference type="EMBL" id="MDR7072725.1"/>
    </source>
</evidence>
<evidence type="ECO:0000313" key="3">
    <source>
        <dbReference type="Proteomes" id="UP001258181"/>
    </source>
</evidence>
<keyword evidence="1" id="KW-0472">Membrane</keyword>
<reference evidence="2 3" key="1">
    <citation type="submission" date="2023-07" db="EMBL/GenBank/DDBJ databases">
        <title>Sorghum-associated microbial communities from plants grown in Nebraska, USA.</title>
        <authorList>
            <person name="Schachtman D."/>
        </authorList>
    </citation>
    <scope>NUCLEOTIDE SEQUENCE [LARGE SCALE GENOMIC DNA]</scope>
    <source>
        <strain evidence="2 3">BE211</strain>
    </source>
</reference>
<accession>A0ABU1TZV9</accession>
<protein>
    <submittedName>
        <fullName evidence="2">Membrane protein</fullName>
    </submittedName>
</protein>
<dbReference type="Proteomes" id="UP001258181">
    <property type="component" value="Unassembled WGS sequence"/>
</dbReference>
<dbReference type="RefSeq" id="WP_310258013.1">
    <property type="nucleotide sequence ID" value="NZ_JAVDWA010000002.1"/>
</dbReference>
<keyword evidence="1" id="KW-1133">Transmembrane helix</keyword>